<dbReference type="InterPro" id="IPR011010">
    <property type="entry name" value="DNA_brk_join_enz"/>
</dbReference>
<sequence length="276" mass="30872">MGSDRSTGWQVGPQTMRRVHEAVEAWYAHLVRRKRVTVNPVSGLEEEYRWSRQTENEDGSSADTPTNPALSAAHVQALSRAAETTAERMLVIALCAWGLRSGEVATLHRSQLVFGEDGDLPYVAFDERKNGPGEVSVLFGQDVAISRCRELAEQGDWNGYLFPSQRSNSGHISRRTVLNRFDTLAEQANLDERIEGHKPVPQMGRRFWYDAYTATHEQILDEVGEIAAEQGVPVHRSFLIIISQQSGAGNLDENPCANSLRQRLMEIHPKRPTPIS</sequence>
<dbReference type="SUPFAM" id="SSF56349">
    <property type="entry name" value="DNA breaking-rejoining enzymes"/>
    <property type="match status" value="1"/>
</dbReference>
<accession>A0ABD5YXZ7</accession>
<dbReference type="Gene3D" id="1.10.443.10">
    <property type="entry name" value="Intergrase catalytic core"/>
    <property type="match status" value="1"/>
</dbReference>
<organism evidence="2 3">
    <name type="scientific">Halocatena marina</name>
    <dbReference type="NCBI Taxonomy" id="2934937"/>
    <lineage>
        <taxon>Archaea</taxon>
        <taxon>Methanobacteriati</taxon>
        <taxon>Methanobacteriota</taxon>
        <taxon>Stenosarchaea group</taxon>
        <taxon>Halobacteria</taxon>
        <taxon>Halobacteriales</taxon>
        <taxon>Natronomonadaceae</taxon>
        <taxon>Halocatena</taxon>
    </lineage>
</organism>
<dbReference type="EMBL" id="JBHTAX010000008">
    <property type="protein sequence ID" value="MFC7193377.1"/>
    <property type="molecule type" value="Genomic_DNA"/>
</dbReference>
<protein>
    <recommendedName>
        <fullName evidence="4">Tyr recombinase domain-containing protein</fullName>
    </recommendedName>
</protein>
<evidence type="ECO:0000313" key="2">
    <source>
        <dbReference type="EMBL" id="MFC7193377.1"/>
    </source>
</evidence>
<evidence type="ECO:0000256" key="1">
    <source>
        <dbReference type="ARBA" id="ARBA00023172"/>
    </source>
</evidence>
<dbReference type="GO" id="GO:0006310">
    <property type="term" value="P:DNA recombination"/>
    <property type="evidence" value="ECO:0007669"/>
    <property type="project" value="UniProtKB-KW"/>
</dbReference>
<gene>
    <name evidence="2" type="ORF">ACFQL7_28670</name>
</gene>
<proteinExistence type="predicted"/>
<keyword evidence="1" id="KW-0233">DNA recombination</keyword>
<evidence type="ECO:0000313" key="3">
    <source>
        <dbReference type="Proteomes" id="UP001596417"/>
    </source>
</evidence>
<evidence type="ECO:0008006" key="4">
    <source>
        <dbReference type="Google" id="ProtNLM"/>
    </source>
</evidence>
<keyword evidence="3" id="KW-1185">Reference proteome</keyword>
<name>A0ABD5YXZ7_9EURY</name>
<comment type="caution">
    <text evidence="2">The sequence shown here is derived from an EMBL/GenBank/DDBJ whole genome shotgun (WGS) entry which is preliminary data.</text>
</comment>
<dbReference type="AlphaFoldDB" id="A0ABD5YXZ7"/>
<dbReference type="InterPro" id="IPR013762">
    <property type="entry name" value="Integrase-like_cat_sf"/>
</dbReference>
<dbReference type="RefSeq" id="WP_390207168.1">
    <property type="nucleotide sequence ID" value="NZ_JBHTAX010000008.1"/>
</dbReference>
<dbReference type="Proteomes" id="UP001596417">
    <property type="component" value="Unassembled WGS sequence"/>
</dbReference>
<reference evidence="2 3" key="1">
    <citation type="journal article" date="2019" name="Int. J. Syst. Evol. Microbiol.">
        <title>The Global Catalogue of Microorganisms (GCM) 10K type strain sequencing project: providing services to taxonomists for standard genome sequencing and annotation.</title>
        <authorList>
            <consortium name="The Broad Institute Genomics Platform"/>
            <consortium name="The Broad Institute Genome Sequencing Center for Infectious Disease"/>
            <person name="Wu L."/>
            <person name="Ma J."/>
        </authorList>
    </citation>
    <scope>NUCLEOTIDE SEQUENCE [LARGE SCALE GENOMIC DNA]</scope>
    <source>
        <strain evidence="2 3">RDMS1</strain>
    </source>
</reference>